<name>T1BJP4_9ZZZZ</name>
<sequence length="115" mass="13087">WATELIDRLNKEMRARAIRRADASLVFLKDQLKHTSSVEVQNAVGYLIETQLKKRMFAQVTPDYALRFVAPPVGSDGARPVWPRRTLLFVLGPIVGLFLGIISTILWRKSPQRNT</sequence>
<comment type="caution">
    <text evidence="2">The sequence shown here is derived from an EMBL/GenBank/DDBJ whole genome shotgun (WGS) entry which is preliminary data.</text>
</comment>
<reference evidence="2" key="2">
    <citation type="journal article" date="2014" name="ISME J.">
        <title>Microbial stratification in low pH oxic and suboxic macroscopic growths along an acid mine drainage.</title>
        <authorList>
            <person name="Mendez-Garcia C."/>
            <person name="Mesa V."/>
            <person name="Sprenger R.R."/>
            <person name="Richter M."/>
            <person name="Diez M.S."/>
            <person name="Solano J."/>
            <person name="Bargiela R."/>
            <person name="Golyshina O.V."/>
            <person name="Manteca A."/>
            <person name="Ramos J.L."/>
            <person name="Gallego J.R."/>
            <person name="Llorente I."/>
            <person name="Martins Dos Santos V.A."/>
            <person name="Jensen O.N."/>
            <person name="Pelaez A.I."/>
            <person name="Sanchez J."/>
            <person name="Ferrer M."/>
        </authorList>
    </citation>
    <scope>NUCLEOTIDE SEQUENCE</scope>
</reference>
<feature type="non-terminal residue" evidence="2">
    <location>
        <position position="1"/>
    </location>
</feature>
<reference evidence="2" key="1">
    <citation type="submission" date="2013-08" db="EMBL/GenBank/DDBJ databases">
        <authorList>
            <person name="Mendez C."/>
            <person name="Richter M."/>
            <person name="Ferrer M."/>
            <person name="Sanchez J."/>
        </authorList>
    </citation>
    <scope>NUCLEOTIDE SEQUENCE</scope>
</reference>
<proteinExistence type="predicted"/>
<keyword evidence="1" id="KW-0812">Transmembrane</keyword>
<protein>
    <submittedName>
        <fullName evidence="2">Lipopolysaccharide biosynthesis protein</fullName>
    </submittedName>
</protein>
<dbReference type="AlphaFoldDB" id="T1BJP4"/>
<dbReference type="EMBL" id="AUZX01003708">
    <property type="protein sequence ID" value="EQD73176.1"/>
    <property type="molecule type" value="Genomic_DNA"/>
</dbReference>
<accession>T1BJP4</accession>
<keyword evidence="1" id="KW-1133">Transmembrane helix</keyword>
<evidence type="ECO:0000256" key="1">
    <source>
        <dbReference type="SAM" id="Phobius"/>
    </source>
</evidence>
<keyword evidence="1" id="KW-0472">Membrane</keyword>
<gene>
    <name evidence="2" type="ORF">B1A_05086</name>
</gene>
<organism evidence="2">
    <name type="scientific">mine drainage metagenome</name>
    <dbReference type="NCBI Taxonomy" id="410659"/>
    <lineage>
        <taxon>unclassified sequences</taxon>
        <taxon>metagenomes</taxon>
        <taxon>ecological metagenomes</taxon>
    </lineage>
</organism>
<feature type="transmembrane region" description="Helical" evidence="1">
    <location>
        <begin position="87"/>
        <end position="107"/>
    </location>
</feature>
<evidence type="ECO:0000313" key="2">
    <source>
        <dbReference type="EMBL" id="EQD73176.1"/>
    </source>
</evidence>